<name>A0A3E0W4J3_9MICO</name>
<dbReference type="InterPro" id="IPR012334">
    <property type="entry name" value="Pectin_lyas_fold"/>
</dbReference>
<feature type="domain" description="Depolymerase 2 capsule K5-specific C-terminal" evidence="1">
    <location>
        <begin position="667"/>
        <end position="751"/>
    </location>
</feature>
<sequence>MQMRRTDESGTTGDVTVARSRRAILTLGGLGLAGAAGSVLTPSTTAEAATTVTSVNGLTGAVTLTADSVGAASEARLRNHVVLATPDNFVGIDPTGKTSSSLGLKRAINAAPDGATVVVPSGTYLLDTRLDLRNKSITLDLTTAVLQLVAKPDGTPPEGAIDFRGSWGTTYPVASATTGTVTIDGRELRTVQVVLGSGTAPYQKGDVIKLIADDLIAGARPGSGGLESRVGQFLVVESVSGTTITTLCEELIDTFSKNLRVSLLNPVTCHVIGGRITVDASKLTTWVTTAVLFKDMVRPTITGLEVSLATNQHIQLMGCYGYQVDGCTLDYAPNNPDANRLGYGVLDNSCSFGFISNTIMRNVRHAYTDDTARVAVGATDVGAYGRTYKTKIHDSHGHGTSGITWDTHSASQGVEFLNCTATGSGPAGFGLRGRKHRVTSGEAVGTNDGILIYTEDSVTDSWGHVVDGLTLRNIKSTAINATMNKAETRGTTIRNVQTDGCGQLLYAKFVTLEMTAITFRAPPAVSDDGAVLIANASDVTVQGLFFDFRRNTSGARLIPITLSNGCILRAQGVSLVAGSTATANRLAYFIRAANTTALCKAVIPDLLMDYAPGPINAGPVFNPTGFDGTTTIGWHSTDESKGYSSGHYLWNTSTTTNEPNGANYVSGAFTRAPDQTIVISFAVEFQSTLFKLRNGRYLGQQLVLVNLSTIGKNLIVKNGVSGYNTITLTGADVTLTPGKVMQLIWLGAGWRQL</sequence>
<dbReference type="InterPro" id="IPR057996">
    <property type="entry name" value="K52_C"/>
</dbReference>
<organism evidence="2 3">
    <name type="scientific">Subtercola boreus</name>
    <dbReference type="NCBI Taxonomy" id="120213"/>
    <lineage>
        <taxon>Bacteria</taxon>
        <taxon>Bacillati</taxon>
        <taxon>Actinomycetota</taxon>
        <taxon>Actinomycetes</taxon>
        <taxon>Micrococcales</taxon>
        <taxon>Microbacteriaceae</taxon>
        <taxon>Subtercola</taxon>
    </lineage>
</organism>
<evidence type="ECO:0000259" key="1">
    <source>
        <dbReference type="Pfam" id="PF25692"/>
    </source>
</evidence>
<dbReference type="AlphaFoldDB" id="A0A3E0W4J3"/>
<dbReference type="InterPro" id="IPR011050">
    <property type="entry name" value="Pectin_lyase_fold/virulence"/>
</dbReference>
<evidence type="ECO:0000313" key="3">
    <source>
        <dbReference type="Proteomes" id="UP000256541"/>
    </source>
</evidence>
<evidence type="ECO:0000313" key="2">
    <source>
        <dbReference type="EMBL" id="RFA16443.1"/>
    </source>
</evidence>
<dbReference type="Pfam" id="PF25692">
    <property type="entry name" value="Phage_depo_C"/>
    <property type="match status" value="1"/>
</dbReference>
<dbReference type="Gene3D" id="2.160.20.10">
    <property type="entry name" value="Single-stranded right-handed beta-helix, Pectin lyase-like"/>
    <property type="match status" value="2"/>
</dbReference>
<dbReference type="PROSITE" id="PS51318">
    <property type="entry name" value="TAT"/>
    <property type="match status" value="1"/>
</dbReference>
<dbReference type="EMBL" id="NBXB01000011">
    <property type="protein sequence ID" value="RFA16443.1"/>
    <property type="molecule type" value="Genomic_DNA"/>
</dbReference>
<reference evidence="2 3" key="1">
    <citation type="submission" date="2017-04" db="EMBL/GenBank/DDBJ databases">
        <title>Comparative genome analysis of Subtercola boreus.</title>
        <authorList>
            <person name="Cho Y.-J."/>
            <person name="Cho A."/>
            <person name="Kim O.-S."/>
            <person name="Lee J.-I."/>
        </authorList>
    </citation>
    <scope>NUCLEOTIDE SEQUENCE [LARGE SCALE GENOMIC DNA]</scope>
    <source>
        <strain evidence="2 3">P27479</strain>
    </source>
</reference>
<gene>
    <name evidence="2" type="ORF">B7R22_02860</name>
</gene>
<proteinExistence type="predicted"/>
<dbReference type="InterPro" id="IPR006311">
    <property type="entry name" value="TAT_signal"/>
</dbReference>
<accession>A0A3E0W4J3</accession>
<comment type="caution">
    <text evidence="2">The sequence shown here is derived from an EMBL/GenBank/DDBJ whole genome shotgun (WGS) entry which is preliminary data.</text>
</comment>
<dbReference type="SUPFAM" id="SSF51126">
    <property type="entry name" value="Pectin lyase-like"/>
    <property type="match status" value="1"/>
</dbReference>
<protein>
    <recommendedName>
        <fullName evidence="1">Depolymerase 2 capsule K5-specific C-terminal domain-containing protein</fullName>
    </recommendedName>
</protein>
<dbReference type="Proteomes" id="UP000256541">
    <property type="component" value="Unassembled WGS sequence"/>
</dbReference>